<evidence type="ECO:0000256" key="3">
    <source>
        <dbReference type="ARBA" id="ARBA00022475"/>
    </source>
</evidence>
<evidence type="ECO:0000256" key="1">
    <source>
        <dbReference type="ARBA" id="ARBA00004162"/>
    </source>
</evidence>
<dbReference type="EMBL" id="JAFNAA010000016">
    <property type="protein sequence ID" value="MBO1109222.1"/>
    <property type="molecule type" value="Genomic_DNA"/>
</dbReference>
<keyword evidence="3 9" id="KW-1003">Cell membrane</keyword>
<keyword evidence="8 9" id="KW-0472">Membrane</keyword>
<dbReference type="PANTHER" id="PTHR42982:SF1">
    <property type="entry name" value="SEC-INDEPENDENT PROTEIN TRANSLOCASE PROTEIN TATA"/>
    <property type="match status" value="1"/>
</dbReference>
<proteinExistence type="inferred from homology"/>
<accession>A0A1A9AWP2</accession>
<dbReference type="NCBIfam" id="TIGR01411">
    <property type="entry name" value="tatAE"/>
    <property type="match status" value="1"/>
</dbReference>
<dbReference type="InterPro" id="IPR003369">
    <property type="entry name" value="TatA/B/E"/>
</dbReference>
<keyword evidence="5 9" id="KW-0653">Protein transport</keyword>
<name>A0A1A9AWP2_PLESH</name>
<comment type="caution">
    <text evidence="10">The sequence shown here is derived from an EMBL/GenBank/DDBJ whole genome shotgun (WGS) entry which is preliminary data.</text>
</comment>
<dbReference type="InterPro" id="IPR006312">
    <property type="entry name" value="TatA/E"/>
</dbReference>
<sequence>MGLSGIGIQELLLIGLIVVLVFGTKNLRNVGRDLGGAVRDFKRALSGQNENSAHMEMPGLNEQKPASPDNKSSS</sequence>
<feature type="transmembrane region" description="Helical" evidence="9">
    <location>
        <begin position="6"/>
        <end position="24"/>
    </location>
</feature>
<dbReference type="Pfam" id="PF02416">
    <property type="entry name" value="TatA_B_E"/>
    <property type="match status" value="1"/>
</dbReference>
<dbReference type="AlphaFoldDB" id="A0A1A9AWP2"/>
<keyword evidence="2 9" id="KW-0813">Transport</keyword>
<evidence type="ECO:0000313" key="11">
    <source>
        <dbReference type="Proteomes" id="UP000664658"/>
    </source>
</evidence>
<keyword evidence="6 9" id="KW-1133">Transmembrane helix</keyword>
<protein>
    <recommendedName>
        <fullName evidence="9">Sec-independent protein translocase protein TatA</fullName>
    </recommendedName>
</protein>
<organism evidence="10 11">
    <name type="scientific">Plesiomonas shigelloides</name>
    <name type="common">Aeromonas shigelloides</name>
    <dbReference type="NCBI Taxonomy" id="703"/>
    <lineage>
        <taxon>Bacteria</taxon>
        <taxon>Pseudomonadati</taxon>
        <taxon>Pseudomonadota</taxon>
        <taxon>Gammaproteobacteria</taxon>
        <taxon>Enterobacterales</taxon>
        <taxon>Enterobacteriaceae</taxon>
        <taxon>Plesiomonas</taxon>
    </lineage>
</organism>
<keyword evidence="7 9" id="KW-0811">Translocation</keyword>
<gene>
    <name evidence="9 10" type="primary">tatA</name>
    <name evidence="10" type="ORF">J2R62_13550</name>
</gene>
<evidence type="ECO:0000256" key="4">
    <source>
        <dbReference type="ARBA" id="ARBA00022692"/>
    </source>
</evidence>
<dbReference type="GO" id="GO:0043953">
    <property type="term" value="P:protein transport by the Tat complex"/>
    <property type="evidence" value="ECO:0007669"/>
    <property type="project" value="UniProtKB-UniRule"/>
</dbReference>
<comment type="subcellular location">
    <subcellularLocation>
        <location evidence="1 9">Cell membrane</location>
        <topology evidence="1 9">Single-pass membrane protein</topology>
    </subcellularLocation>
</comment>
<dbReference type="GO" id="GO:0033281">
    <property type="term" value="C:TAT protein transport complex"/>
    <property type="evidence" value="ECO:0007669"/>
    <property type="project" value="UniProtKB-UniRule"/>
</dbReference>
<dbReference type="RefSeq" id="WP_039044757.1">
    <property type="nucleotide sequence ID" value="NZ_CP027852.1"/>
</dbReference>
<dbReference type="KEGG" id="pshi:SAMEA2665130_1599"/>
<comment type="function">
    <text evidence="9">Part of the twin-arginine translocation (Tat) system that transports large folded proteins containing a characteristic twin-arginine motif in their signal peptide across membranes. TatA could form the protein-conducting channel of the Tat system.</text>
</comment>
<evidence type="ECO:0000256" key="2">
    <source>
        <dbReference type="ARBA" id="ARBA00022448"/>
    </source>
</evidence>
<comment type="subunit">
    <text evidence="9">The Tat system comprises two distinct complexes: a TatABC complex, containing multiple copies of TatA, TatB and TatC subunits, and a separate TatA complex, containing only TatA subunits. Substrates initially bind to the TatABC complex, which probably triggers association of the separate TatA complex to form the active translocon.</text>
</comment>
<evidence type="ECO:0000256" key="8">
    <source>
        <dbReference type="ARBA" id="ARBA00023136"/>
    </source>
</evidence>
<dbReference type="GO" id="GO:0008320">
    <property type="term" value="F:protein transmembrane transporter activity"/>
    <property type="evidence" value="ECO:0007669"/>
    <property type="project" value="UniProtKB-UniRule"/>
</dbReference>
<dbReference type="Proteomes" id="UP000664658">
    <property type="component" value="Unassembled WGS sequence"/>
</dbReference>
<comment type="similarity">
    <text evidence="9">Belongs to the TatA/E family.</text>
</comment>
<dbReference type="PANTHER" id="PTHR42982">
    <property type="entry name" value="SEC-INDEPENDENT PROTEIN TRANSLOCASE PROTEIN TATA"/>
    <property type="match status" value="1"/>
</dbReference>
<evidence type="ECO:0000256" key="7">
    <source>
        <dbReference type="ARBA" id="ARBA00023010"/>
    </source>
</evidence>
<evidence type="ECO:0000256" key="5">
    <source>
        <dbReference type="ARBA" id="ARBA00022927"/>
    </source>
</evidence>
<keyword evidence="4 9" id="KW-0812">Transmembrane</keyword>
<evidence type="ECO:0000313" key="10">
    <source>
        <dbReference type="EMBL" id="MBO1109222.1"/>
    </source>
</evidence>
<dbReference type="Gene3D" id="1.20.5.3310">
    <property type="match status" value="1"/>
</dbReference>
<dbReference type="HAMAP" id="MF_00236">
    <property type="entry name" value="TatA_E"/>
    <property type="match status" value="1"/>
</dbReference>
<reference evidence="10" key="1">
    <citation type="submission" date="2021-03" db="EMBL/GenBank/DDBJ databases">
        <title>Plesiomonas shigelloides zfcc0051, isolated from zebrafish feces.</title>
        <authorList>
            <person name="Vanderhoek Z."/>
            <person name="Gaulke C."/>
        </authorList>
    </citation>
    <scope>NUCLEOTIDE SEQUENCE</scope>
    <source>
        <strain evidence="10">Zfcc0051</strain>
    </source>
</reference>
<evidence type="ECO:0000256" key="9">
    <source>
        <dbReference type="HAMAP-Rule" id="MF_00236"/>
    </source>
</evidence>
<evidence type="ECO:0000256" key="6">
    <source>
        <dbReference type="ARBA" id="ARBA00022989"/>
    </source>
</evidence>